<keyword evidence="2" id="KW-1185">Reference proteome</keyword>
<dbReference type="VEuPathDB" id="VectorBase:GAUT040924"/>
<evidence type="ECO:0000313" key="1">
    <source>
        <dbReference type="EnsemblMetazoa" id="GAUT040924-PA"/>
    </source>
</evidence>
<dbReference type="AlphaFoldDB" id="A0A1A9VLN7"/>
<accession>A0A1A9VLN7</accession>
<protein>
    <submittedName>
        <fullName evidence="1">Uncharacterized protein</fullName>
    </submittedName>
</protein>
<sequence length="102" mass="12000">MIKDKCVRRKSESHSRSLRNVVKLKCTLLRILTSSGLEKISAITWDSPLICWISLMNCAIYSRCTVWLGLRSVMEFNALGDGLWPMNNMRIVKMSYYYYDYY</sequence>
<organism evidence="1 2">
    <name type="scientific">Glossina austeni</name>
    <name type="common">Savannah tsetse fly</name>
    <dbReference type="NCBI Taxonomy" id="7395"/>
    <lineage>
        <taxon>Eukaryota</taxon>
        <taxon>Metazoa</taxon>
        <taxon>Ecdysozoa</taxon>
        <taxon>Arthropoda</taxon>
        <taxon>Hexapoda</taxon>
        <taxon>Insecta</taxon>
        <taxon>Pterygota</taxon>
        <taxon>Neoptera</taxon>
        <taxon>Endopterygota</taxon>
        <taxon>Diptera</taxon>
        <taxon>Brachycera</taxon>
        <taxon>Muscomorpha</taxon>
        <taxon>Hippoboscoidea</taxon>
        <taxon>Glossinidae</taxon>
        <taxon>Glossina</taxon>
    </lineage>
</organism>
<name>A0A1A9VLN7_GLOAU</name>
<evidence type="ECO:0000313" key="2">
    <source>
        <dbReference type="Proteomes" id="UP000078200"/>
    </source>
</evidence>
<reference evidence="1" key="1">
    <citation type="submission" date="2020-05" db="UniProtKB">
        <authorList>
            <consortium name="EnsemblMetazoa"/>
        </authorList>
    </citation>
    <scope>IDENTIFICATION</scope>
    <source>
        <strain evidence="1">TTRI</strain>
    </source>
</reference>
<dbReference type="EnsemblMetazoa" id="GAUT040924-RA">
    <property type="protein sequence ID" value="GAUT040924-PA"/>
    <property type="gene ID" value="GAUT040924"/>
</dbReference>
<proteinExistence type="predicted"/>
<dbReference type="Proteomes" id="UP000078200">
    <property type="component" value="Unassembled WGS sequence"/>
</dbReference>